<dbReference type="AlphaFoldDB" id="A0ABD1EPA0"/>
<reference evidence="2 3" key="1">
    <citation type="submission" date="2024-05" db="EMBL/GenBank/DDBJ databases">
        <title>Genetic variation in Jamaican populations of the coffee berry borer (Hypothenemus hampei).</title>
        <authorList>
            <person name="Errbii M."/>
            <person name="Myrie A."/>
        </authorList>
    </citation>
    <scope>NUCLEOTIDE SEQUENCE [LARGE SCALE GENOMIC DNA]</scope>
    <source>
        <strain evidence="2">JA-Hopewell-2020-01-JO</strain>
        <tissue evidence="2">Whole body</tissue>
    </source>
</reference>
<comment type="caution">
    <text evidence="2">The sequence shown here is derived from an EMBL/GenBank/DDBJ whole genome shotgun (WGS) entry which is preliminary data.</text>
</comment>
<evidence type="ECO:0000313" key="3">
    <source>
        <dbReference type="Proteomes" id="UP001566132"/>
    </source>
</evidence>
<organism evidence="2 3">
    <name type="scientific">Hypothenemus hampei</name>
    <name type="common">Coffee berry borer</name>
    <dbReference type="NCBI Taxonomy" id="57062"/>
    <lineage>
        <taxon>Eukaryota</taxon>
        <taxon>Metazoa</taxon>
        <taxon>Ecdysozoa</taxon>
        <taxon>Arthropoda</taxon>
        <taxon>Hexapoda</taxon>
        <taxon>Insecta</taxon>
        <taxon>Pterygota</taxon>
        <taxon>Neoptera</taxon>
        <taxon>Endopterygota</taxon>
        <taxon>Coleoptera</taxon>
        <taxon>Polyphaga</taxon>
        <taxon>Cucujiformia</taxon>
        <taxon>Curculionidae</taxon>
        <taxon>Scolytinae</taxon>
        <taxon>Hypothenemus</taxon>
    </lineage>
</organism>
<gene>
    <name evidence="2" type="ORF">ABEB36_008283</name>
</gene>
<evidence type="ECO:0000256" key="1">
    <source>
        <dbReference type="SAM" id="Coils"/>
    </source>
</evidence>
<proteinExistence type="predicted"/>
<sequence length="526" mass="63675">MYIYLFMFDIVYLKECKLKMKYEQLEKSQKFDNIILEAKRVLLNEEINCTVNLCSRRNVVFNNEDSYKEISGFEKDVDRKMQSKCLGETDIKRSCDENTPSILELDPCNEKDIVQRTLLQKYFHKWVSMTKTKQDNKEIGIKLNRFIDNVQNALYNNYNSTSLTTQQESKKRNANFENFTNRFKMQKSIINQQKSKIEEQTKIINELKLGIIREDLLKSIENTKIEIREIFSNCSQKLVMNKAPLFKAMEEREKIMVHSQQAPKMIQKMHERALERAQYREIILERKRLIEDARQKLLEEAIEKKRVLEEEERKRNLEIINEQRKKELQMQKIRQDKKREFERKLALAEEFYNHLLVKQCFQKLINNNVKSKENLTLAIAYCSNMQKMRVFKGWKQFIDDKNRKKYQIADGHLKSKVLKRAFNDLKEFKLEATRKMQVAEDMYDVKLTLHTFIHWHRFTCKQIMLQKKKTDISIKHNNRRLLFQYFYMWKSLPVIVQLEKAKEEKKRKWREKVWEIIPDYQPPDPN</sequence>
<dbReference type="EMBL" id="JBDJPC010000006">
    <property type="protein sequence ID" value="KAL1497295.1"/>
    <property type="molecule type" value="Genomic_DNA"/>
</dbReference>
<dbReference type="Proteomes" id="UP001566132">
    <property type="component" value="Unassembled WGS sequence"/>
</dbReference>
<dbReference type="PANTHER" id="PTHR22028:SF5">
    <property type="entry name" value="COILED-COIL DOMAIN-CONTAINING PROTEIN 191"/>
    <property type="match status" value="1"/>
</dbReference>
<feature type="coiled-coil region" evidence="1">
    <location>
        <begin position="290"/>
        <end position="327"/>
    </location>
</feature>
<dbReference type="PANTHER" id="PTHR22028">
    <property type="entry name" value="SFI1 SPINDLE BODY DOMAIN-CONTAINING PROTEIN-RELATED"/>
    <property type="match status" value="1"/>
</dbReference>
<dbReference type="InterPro" id="IPR052270">
    <property type="entry name" value="CACF_protein"/>
</dbReference>
<accession>A0ABD1EPA0</accession>
<keyword evidence="1" id="KW-0175">Coiled coil</keyword>
<keyword evidence="3" id="KW-1185">Reference proteome</keyword>
<name>A0ABD1EPA0_HYPHA</name>
<protein>
    <submittedName>
        <fullName evidence="2">Uncharacterized protein</fullName>
    </submittedName>
</protein>
<evidence type="ECO:0000313" key="2">
    <source>
        <dbReference type="EMBL" id="KAL1497295.1"/>
    </source>
</evidence>